<protein>
    <recommendedName>
        <fullName evidence="4">Transmembrane protein</fullName>
    </recommendedName>
</protein>
<sequence length="192" mass="23094">MDMRHIFYLFCSCLKVIKSSDLTIKFILYDIRMKKNKKSFLFVFITLICEKFVILKIMFLFNHPKWSKTMGLSGVEFTLDLGNLTLALIQQFFQFFSIYLTQHNFTILFKILSHYFFSRLPRSLAGLEFQSTSAWKLGGQSAHYNVALGLNWYFYCLFWCFILGNFHKHHFKEKEILKRRNLKLHLKKKRKK</sequence>
<gene>
    <name evidence="2" type="ORF">BpHYR1_000666</name>
</gene>
<name>A0A3M7S3C5_BRAPC</name>
<evidence type="ECO:0000313" key="2">
    <source>
        <dbReference type="EMBL" id="RNA30097.1"/>
    </source>
</evidence>
<dbReference type="EMBL" id="REGN01002123">
    <property type="protein sequence ID" value="RNA30097.1"/>
    <property type="molecule type" value="Genomic_DNA"/>
</dbReference>
<dbReference type="Proteomes" id="UP000276133">
    <property type="component" value="Unassembled WGS sequence"/>
</dbReference>
<keyword evidence="1" id="KW-0812">Transmembrane</keyword>
<keyword evidence="3" id="KW-1185">Reference proteome</keyword>
<accession>A0A3M7S3C5</accession>
<organism evidence="2 3">
    <name type="scientific">Brachionus plicatilis</name>
    <name type="common">Marine rotifer</name>
    <name type="synonym">Brachionus muelleri</name>
    <dbReference type="NCBI Taxonomy" id="10195"/>
    <lineage>
        <taxon>Eukaryota</taxon>
        <taxon>Metazoa</taxon>
        <taxon>Spiralia</taxon>
        <taxon>Gnathifera</taxon>
        <taxon>Rotifera</taxon>
        <taxon>Eurotatoria</taxon>
        <taxon>Monogononta</taxon>
        <taxon>Pseudotrocha</taxon>
        <taxon>Ploima</taxon>
        <taxon>Brachionidae</taxon>
        <taxon>Brachionus</taxon>
    </lineage>
</organism>
<comment type="caution">
    <text evidence="2">The sequence shown here is derived from an EMBL/GenBank/DDBJ whole genome shotgun (WGS) entry which is preliminary data.</text>
</comment>
<feature type="transmembrane region" description="Helical" evidence="1">
    <location>
        <begin position="40"/>
        <end position="61"/>
    </location>
</feature>
<feature type="transmembrane region" description="Helical" evidence="1">
    <location>
        <begin position="144"/>
        <end position="164"/>
    </location>
</feature>
<keyword evidence="1" id="KW-0472">Membrane</keyword>
<reference evidence="2 3" key="1">
    <citation type="journal article" date="2018" name="Sci. Rep.">
        <title>Genomic signatures of local adaptation to the degree of environmental predictability in rotifers.</title>
        <authorList>
            <person name="Franch-Gras L."/>
            <person name="Hahn C."/>
            <person name="Garcia-Roger E.M."/>
            <person name="Carmona M.J."/>
            <person name="Serra M."/>
            <person name="Gomez A."/>
        </authorList>
    </citation>
    <scope>NUCLEOTIDE SEQUENCE [LARGE SCALE GENOMIC DNA]</scope>
    <source>
        <strain evidence="2">HYR1</strain>
    </source>
</reference>
<evidence type="ECO:0008006" key="4">
    <source>
        <dbReference type="Google" id="ProtNLM"/>
    </source>
</evidence>
<evidence type="ECO:0000256" key="1">
    <source>
        <dbReference type="SAM" id="Phobius"/>
    </source>
</evidence>
<evidence type="ECO:0000313" key="3">
    <source>
        <dbReference type="Proteomes" id="UP000276133"/>
    </source>
</evidence>
<keyword evidence="1" id="KW-1133">Transmembrane helix</keyword>
<proteinExistence type="predicted"/>
<dbReference type="AlphaFoldDB" id="A0A3M7S3C5"/>